<feature type="region of interest" description="Disordered" evidence="1">
    <location>
        <begin position="47"/>
        <end position="126"/>
    </location>
</feature>
<gene>
    <name evidence="2" type="ORF">O181_025804</name>
</gene>
<name>A0A9Q3CIS5_9BASI</name>
<organism evidence="2 3">
    <name type="scientific">Austropuccinia psidii MF-1</name>
    <dbReference type="NCBI Taxonomy" id="1389203"/>
    <lineage>
        <taxon>Eukaryota</taxon>
        <taxon>Fungi</taxon>
        <taxon>Dikarya</taxon>
        <taxon>Basidiomycota</taxon>
        <taxon>Pucciniomycotina</taxon>
        <taxon>Pucciniomycetes</taxon>
        <taxon>Pucciniales</taxon>
        <taxon>Sphaerophragmiaceae</taxon>
        <taxon>Austropuccinia</taxon>
    </lineage>
</organism>
<dbReference type="Proteomes" id="UP000765509">
    <property type="component" value="Unassembled WGS sequence"/>
</dbReference>
<protein>
    <submittedName>
        <fullName evidence="2">Uncharacterized protein</fullName>
    </submittedName>
</protein>
<dbReference type="AlphaFoldDB" id="A0A9Q3CIS5"/>
<reference evidence="2" key="1">
    <citation type="submission" date="2021-03" db="EMBL/GenBank/DDBJ databases">
        <title>Draft genome sequence of rust myrtle Austropuccinia psidii MF-1, a brazilian biotype.</title>
        <authorList>
            <person name="Quecine M.C."/>
            <person name="Pachon D.M.R."/>
            <person name="Bonatelli M.L."/>
            <person name="Correr F.H."/>
            <person name="Franceschini L.M."/>
            <person name="Leite T.F."/>
            <person name="Margarido G.R.A."/>
            <person name="Almeida C.A."/>
            <person name="Ferrarezi J.A."/>
            <person name="Labate C.A."/>
        </authorList>
    </citation>
    <scope>NUCLEOTIDE SEQUENCE</scope>
    <source>
        <strain evidence="2">MF-1</strain>
    </source>
</reference>
<keyword evidence="3" id="KW-1185">Reference proteome</keyword>
<evidence type="ECO:0000256" key="1">
    <source>
        <dbReference type="SAM" id="MobiDB-lite"/>
    </source>
</evidence>
<comment type="caution">
    <text evidence="2">The sequence shown here is derived from an EMBL/GenBank/DDBJ whole genome shotgun (WGS) entry which is preliminary data.</text>
</comment>
<evidence type="ECO:0000313" key="3">
    <source>
        <dbReference type="Proteomes" id="UP000765509"/>
    </source>
</evidence>
<sequence length="126" mass="15077">MSQYKQYYTIHKDKDWERLTQIHQGVMSSWNILKKFLKEGEKVRYSNGWNSLSSKPQIKKIKDWNKKKREKRKEADPVASNSKPQVSQPPQEGKKNKKKNGRKPYSPSYKFQDSKRMPWKISSTWS</sequence>
<proteinExistence type="predicted"/>
<dbReference type="EMBL" id="AVOT02008471">
    <property type="protein sequence ID" value="MBW0486089.1"/>
    <property type="molecule type" value="Genomic_DNA"/>
</dbReference>
<evidence type="ECO:0000313" key="2">
    <source>
        <dbReference type="EMBL" id="MBW0486089.1"/>
    </source>
</evidence>
<accession>A0A9Q3CIS5</accession>
<feature type="compositionally biased region" description="Polar residues" evidence="1">
    <location>
        <begin position="79"/>
        <end position="90"/>
    </location>
</feature>